<evidence type="ECO:0000256" key="2">
    <source>
        <dbReference type="SAM" id="SignalP"/>
    </source>
</evidence>
<evidence type="ECO:0000256" key="1">
    <source>
        <dbReference type="SAM" id="Phobius"/>
    </source>
</evidence>
<dbReference type="STRING" id="1314781.A0A165IQG6"/>
<dbReference type="InParanoid" id="A0A165IQG6"/>
<keyword evidence="2" id="KW-0732">Signal</keyword>
<gene>
    <name evidence="3" type="ORF">EXIGLDRAFT_767837</name>
</gene>
<evidence type="ECO:0000313" key="3">
    <source>
        <dbReference type="EMBL" id="KZV93730.1"/>
    </source>
</evidence>
<name>A0A165IQG6_EXIGL</name>
<keyword evidence="1" id="KW-1133">Transmembrane helix</keyword>
<proteinExistence type="predicted"/>
<evidence type="ECO:0000313" key="4">
    <source>
        <dbReference type="Proteomes" id="UP000077266"/>
    </source>
</evidence>
<feature type="signal peptide" evidence="2">
    <location>
        <begin position="1"/>
        <end position="20"/>
    </location>
</feature>
<dbReference type="OrthoDB" id="3360032at2759"/>
<protein>
    <submittedName>
        <fullName evidence="3">Uncharacterized protein</fullName>
    </submittedName>
</protein>
<dbReference type="AlphaFoldDB" id="A0A165IQG6"/>
<sequence>MLLPRLVLVALPLLCQRAAADTEIVNFTPEPSDNVDIGQRAAAWRVLQPGAAEILDIEPAPRQPIGSSMCNSTTQDCPHEHWLVLETASPGMHTIRISYPATSSVSYSIKTFSHAALVSYLSLSNSSTALQRSQTLRSYARITSQRIGALTPGIRYVEPSHVKYHVTLERLIFGVIPPSTLPVVAAVVLVLVTMCFAVPRLFVVFDALTRDAARDVQRKGQ</sequence>
<organism evidence="3 4">
    <name type="scientific">Exidia glandulosa HHB12029</name>
    <dbReference type="NCBI Taxonomy" id="1314781"/>
    <lineage>
        <taxon>Eukaryota</taxon>
        <taxon>Fungi</taxon>
        <taxon>Dikarya</taxon>
        <taxon>Basidiomycota</taxon>
        <taxon>Agaricomycotina</taxon>
        <taxon>Agaricomycetes</taxon>
        <taxon>Auriculariales</taxon>
        <taxon>Exidiaceae</taxon>
        <taxon>Exidia</taxon>
    </lineage>
</organism>
<dbReference type="EMBL" id="KV425985">
    <property type="protein sequence ID" value="KZV93730.1"/>
    <property type="molecule type" value="Genomic_DNA"/>
</dbReference>
<dbReference type="Proteomes" id="UP000077266">
    <property type="component" value="Unassembled WGS sequence"/>
</dbReference>
<keyword evidence="1" id="KW-0812">Transmembrane</keyword>
<feature type="transmembrane region" description="Helical" evidence="1">
    <location>
        <begin position="183"/>
        <end position="208"/>
    </location>
</feature>
<reference evidence="3 4" key="1">
    <citation type="journal article" date="2016" name="Mol. Biol. Evol.">
        <title>Comparative Genomics of Early-Diverging Mushroom-Forming Fungi Provides Insights into the Origins of Lignocellulose Decay Capabilities.</title>
        <authorList>
            <person name="Nagy L.G."/>
            <person name="Riley R."/>
            <person name="Tritt A."/>
            <person name="Adam C."/>
            <person name="Daum C."/>
            <person name="Floudas D."/>
            <person name="Sun H."/>
            <person name="Yadav J.S."/>
            <person name="Pangilinan J."/>
            <person name="Larsson K.H."/>
            <person name="Matsuura K."/>
            <person name="Barry K."/>
            <person name="Labutti K."/>
            <person name="Kuo R."/>
            <person name="Ohm R.A."/>
            <person name="Bhattacharya S.S."/>
            <person name="Shirouzu T."/>
            <person name="Yoshinaga Y."/>
            <person name="Martin F.M."/>
            <person name="Grigoriev I.V."/>
            <person name="Hibbett D.S."/>
        </authorList>
    </citation>
    <scope>NUCLEOTIDE SEQUENCE [LARGE SCALE GENOMIC DNA]</scope>
    <source>
        <strain evidence="3 4">HHB12029</strain>
    </source>
</reference>
<keyword evidence="1" id="KW-0472">Membrane</keyword>
<accession>A0A165IQG6</accession>
<keyword evidence="4" id="KW-1185">Reference proteome</keyword>
<feature type="chain" id="PRO_5007859409" evidence="2">
    <location>
        <begin position="21"/>
        <end position="221"/>
    </location>
</feature>